<name>A0A423WI84_9PEZI</name>
<evidence type="ECO:0000256" key="4">
    <source>
        <dbReference type="SAM" id="MobiDB-lite"/>
    </source>
</evidence>
<gene>
    <name evidence="5" type="ORF">VMCG_05804</name>
</gene>
<sequence>MPHAISDETMLLDIAIIGAGWYGLKAAATLLKLAPDTRLSIFDKYESVGGTWSKDRIYPNLVAQVEFGYFNYPSTPMPQDGKLGNNLVSGDMICRYLERFAEENDLKPRIHSNSWVSSVERHGDGSSWVLMVNGQRFQARKLICATGVTSLPNAPSFKIMEDSIPVKHAVDLASESPKFSDPARKFDHFVIVGAAKSAYDAAYLLCSLGKKVTWVIRENGSGPMPIMPAKMLGLNTITMSTSRLMSNLSPSLMTTNSIVGAFFHRTWLGKWLTKLVWGYISNLADKAGGFGTTTAPTEPLKPSIKDNSSLGLITMNDFWPTLRKGDITVLRDNIDTVDIKGIKLLSGNFVEADYVLYATGWGDHFSFFSPELKDELGIPQSGDDIDGTSQKKSPTVQGLSNPWVLHDQAADMLVDEKLPLLGAGPKDFNGWQRSAARRKAVKIRRWRLYNRMIPLTQQSENPNIVILGQIHTTQTPTVAEVQALWAAAYLLGHTSPPSKLDMAREVAEFNAWTRKRYASVGERYPYALFDWVPYLDRLMHDLGLKAERHNGLLADFFLPYGPHCYRGVVNEYMAAHAHGKEIVLS</sequence>
<comment type="caution">
    <text evidence="5">The sequence shown here is derived from an EMBL/GenBank/DDBJ whole genome shotgun (WGS) entry which is preliminary data.</text>
</comment>
<evidence type="ECO:0000313" key="5">
    <source>
        <dbReference type="EMBL" id="ROW03099.1"/>
    </source>
</evidence>
<dbReference type="PRINTS" id="PR00411">
    <property type="entry name" value="PNDRDTASEI"/>
</dbReference>
<reference evidence="5 6" key="1">
    <citation type="submission" date="2015-09" db="EMBL/GenBank/DDBJ databases">
        <title>Host preference determinants of Valsa canker pathogens revealed by comparative genomics.</title>
        <authorList>
            <person name="Yin Z."/>
            <person name="Huang L."/>
        </authorList>
    </citation>
    <scope>NUCLEOTIDE SEQUENCE [LARGE SCALE GENOMIC DNA]</scope>
    <source>
        <strain evidence="5 6">03-1</strain>
    </source>
</reference>
<feature type="compositionally biased region" description="Polar residues" evidence="4">
    <location>
        <begin position="387"/>
        <end position="397"/>
    </location>
</feature>
<evidence type="ECO:0000256" key="1">
    <source>
        <dbReference type="ARBA" id="ARBA00022630"/>
    </source>
</evidence>
<dbReference type="Gene3D" id="3.50.50.60">
    <property type="entry name" value="FAD/NAD(P)-binding domain"/>
    <property type="match status" value="2"/>
</dbReference>
<organism evidence="5 6">
    <name type="scientific">Cytospora schulzeri</name>
    <dbReference type="NCBI Taxonomy" id="448051"/>
    <lineage>
        <taxon>Eukaryota</taxon>
        <taxon>Fungi</taxon>
        <taxon>Dikarya</taxon>
        <taxon>Ascomycota</taxon>
        <taxon>Pezizomycotina</taxon>
        <taxon>Sordariomycetes</taxon>
        <taxon>Sordariomycetidae</taxon>
        <taxon>Diaporthales</taxon>
        <taxon>Cytosporaceae</taxon>
        <taxon>Cytospora</taxon>
    </lineage>
</organism>
<evidence type="ECO:0000256" key="2">
    <source>
        <dbReference type="ARBA" id="ARBA00022827"/>
    </source>
</evidence>
<keyword evidence="1" id="KW-0285">Flavoprotein</keyword>
<dbReference type="OrthoDB" id="2915840at2759"/>
<dbReference type="InterPro" id="IPR050346">
    <property type="entry name" value="FMO-like"/>
</dbReference>
<evidence type="ECO:0000313" key="6">
    <source>
        <dbReference type="Proteomes" id="UP000283895"/>
    </source>
</evidence>
<evidence type="ECO:0000256" key="3">
    <source>
        <dbReference type="ARBA" id="ARBA00023002"/>
    </source>
</evidence>
<feature type="region of interest" description="Disordered" evidence="4">
    <location>
        <begin position="378"/>
        <end position="397"/>
    </location>
</feature>
<dbReference type="Pfam" id="PF13738">
    <property type="entry name" value="Pyr_redox_3"/>
    <property type="match status" value="1"/>
</dbReference>
<dbReference type="AlphaFoldDB" id="A0A423WI84"/>
<keyword evidence="6" id="KW-1185">Reference proteome</keyword>
<dbReference type="InterPro" id="IPR036188">
    <property type="entry name" value="FAD/NAD-bd_sf"/>
</dbReference>
<keyword evidence="2" id="KW-0274">FAD</keyword>
<dbReference type="Proteomes" id="UP000283895">
    <property type="component" value="Unassembled WGS sequence"/>
</dbReference>
<dbReference type="PANTHER" id="PTHR23023">
    <property type="entry name" value="DIMETHYLANILINE MONOOXYGENASE"/>
    <property type="match status" value="1"/>
</dbReference>
<keyword evidence="3" id="KW-0560">Oxidoreductase</keyword>
<proteinExistence type="predicted"/>
<dbReference type="STRING" id="356882.A0A423WI84"/>
<dbReference type="SUPFAM" id="SSF51905">
    <property type="entry name" value="FAD/NAD(P)-binding domain"/>
    <property type="match status" value="2"/>
</dbReference>
<accession>A0A423WI84</accession>
<dbReference type="EMBL" id="LKEA01000016">
    <property type="protein sequence ID" value="ROW03099.1"/>
    <property type="molecule type" value="Genomic_DNA"/>
</dbReference>
<dbReference type="GO" id="GO:0016491">
    <property type="term" value="F:oxidoreductase activity"/>
    <property type="evidence" value="ECO:0007669"/>
    <property type="project" value="UniProtKB-KW"/>
</dbReference>
<protein>
    <submittedName>
        <fullName evidence="5">Uncharacterized protein</fullName>
    </submittedName>
</protein>